<sequence>MSHAMNKVPPDGGYGWVVTFAYALNNVVVLPLIAGFGLVFQEAFEETGLTATQGTLIIVLNHGLGMLVSFFGGPVLSRFGYRKVAITGALLVSSGLILTSMATSFWLFLISYSIINAMGVAAVMAAFSLAINSFFKEKRGRAVGLGMSITGLGAIYMPLLMSLLMYTYGWRYAVLILGAICLHSLLAAILLRPAKWYLINPPNTEEMVPLNKDTSIELVNGNIRISSKTGINSSDKLESSIVNSLPQPKSISMRSLNCPNGIQNRNAISHPDVSRKTPEPPLAESKYKWWESQEINLGSSVNIFKETDLVDSKEREIKQRDLTENESKGILKKIVDFFDLTLLRDPIFVNILLGLSLASCVETNFSLILPIILKDMLNFETTDIAKIMAVIGFSDTIFRLLSAFIGEWCHRPPRFMYLVCLLIIIFTRTIMMFTTSFSGMLFVALLMGMTKGIRTVYMNIIVPNYVPLERLPFASGLQMFCNGIVIITIGSLLGRIRDLSGSYRIPIVVLNAVTFVTVIIWSAEFLYFRIKNKNTENAPE</sequence>
<dbReference type="InterPro" id="IPR050327">
    <property type="entry name" value="Proton-linked_MCT"/>
</dbReference>
<feature type="transmembrane region" description="Helical" evidence="2">
    <location>
        <begin position="473"/>
        <end position="493"/>
    </location>
</feature>
<dbReference type="InterPro" id="IPR020846">
    <property type="entry name" value="MFS_dom"/>
</dbReference>
<keyword evidence="2" id="KW-0812">Transmembrane</keyword>
<feature type="transmembrane region" description="Helical" evidence="2">
    <location>
        <begin position="384"/>
        <end position="405"/>
    </location>
</feature>
<dbReference type="Pfam" id="PF07690">
    <property type="entry name" value="MFS_1"/>
    <property type="match status" value="2"/>
</dbReference>
<comment type="subcellular location">
    <subcellularLocation>
        <location evidence="1">Membrane</location>
        <topology evidence="1">Multi-pass membrane protein</topology>
    </subcellularLocation>
</comment>
<feature type="transmembrane region" description="Helical" evidence="2">
    <location>
        <begin position="12"/>
        <end position="39"/>
    </location>
</feature>
<feature type="transmembrane region" description="Helical" evidence="2">
    <location>
        <begin position="172"/>
        <end position="191"/>
    </location>
</feature>
<dbReference type="SUPFAM" id="SSF103473">
    <property type="entry name" value="MFS general substrate transporter"/>
    <property type="match status" value="1"/>
</dbReference>
<dbReference type="InterPro" id="IPR036259">
    <property type="entry name" value="MFS_trans_sf"/>
</dbReference>
<reference evidence="4" key="1">
    <citation type="submission" date="2021-12" db="EMBL/GenBank/DDBJ databases">
        <authorList>
            <person name="Martin H S."/>
        </authorList>
    </citation>
    <scope>NUCLEOTIDE SEQUENCE</scope>
</reference>
<feature type="transmembrane region" description="Helical" evidence="2">
    <location>
        <begin position="347"/>
        <end position="372"/>
    </location>
</feature>
<dbReference type="OrthoDB" id="2213137at2759"/>
<protein>
    <recommendedName>
        <fullName evidence="3">Major facilitator superfamily (MFS) profile domain-containing protein</fullName>
    </recommendedName>
</protein>
<feature type="transmembrane region" description="Helical" evidence="2">
    <location>
        <begin position="417"/>
        <end position="447"/>
    </location>
</feature>
<dbReference type="PANTHER" id="PTHR11360:SF237">
    <property type="entry name" value="MONOCARBOXYLATE TRANSPORTER 12-B-LIKE PROTEIN"/>
    <property type="match status" value="1"/>
</dbReference>
<evidence type="ECO:0000313" key="4">
    <source>
        <dbReference type="EMBL" id="CAH0721557.1"/>
    </source>
</evidence>
<dbReference type="AlphaFoldDB" id="A0A8J9VYF5"/>
<dbReference type="GO" id="GO:0008028">
    <property type="term" value="F:monocarboxylic acid transmembrane transporter activity"/>
    <property type="evidence" value="ECO:0007669"/>
    <property type="project" value="TreeGrafter"/>
</dbReference>
<gene>
    <name evidence="4" type="ORF">BINO364_LOCUS7643</name>
</gene>
<keyword evidence="2" id="KW-0472">Membrane</keyword>
<dbReference type="Gene3D" id="1.20.1250.20">
    <property type="entry name" value="MFS general substrate transporter like domains"/>
    <property type="match status" value="2"/>
</dbReference>
<accession>A0A8J9VYF5</accession>
<dbReference type="GO" id="GO:0016020">
    <property type="term" value="C:membrane"/>
    <property type="evidence" value="ECO:0007669"/>
    <property type="project" value="UniProtKB-SubCell"/>
</dbReference>
<feature type="transmembrane region" description="Helical" evidence="2">
    <location>
        <begin position="51"/>
        <end position="72"/>
    </location>
</feature>
<dbReference type="Proteomes" id="UP000838878">
    <property type="component" value="Chromosome 2"/>
</dbReference>
<feature type="transmembrane region" description="Helical" evidence="2">
    <location>
        <begin position="114"/>
        <end position="135"/>
    </location>
</feature>
<proteinExistence type="predicted"/>
<feature type="transmembrane region" description="Helical" evidence="2">
    <location>
        <begin position="142"/>
        <end position="166"/>
    </location>
</feature>
<feature type="transmembrane region" description="Helical" evidence="2">
    <location>
        <begin position="505"/>
        <end position="530"/>
    </location>
</feature>
<name>A0A8J9VYF5_9NEOP</name>
<feature type="non-terminal residue" evidence="4">
    <location>
        <position position="540"/>
    </location>
</feature>
<dbReference type="PROSITE" id="PS50850">
    <property type="entry name" value="MFS"/>
    <property type="match status" value="1"/>
</dbReference>
<organism evidence="4 5">
    <name type="scientific">Brenthis ino</name>
    <name type="common">lesser marbled fritillary</name>
    <dbReference type="NCBI Taxonomy" id="405034"/>
    <lineage>
        <taxon>Eukaryota</taxon>
        <taxon>Metazoa</taxon>
        <taxon>Ecdysozoa</taxon>
        <taxon>Arthropoda</taxon>
        <taxon>Hexapoda</taxon>
        <taxon>Insecta</taxon>
        <taxon>Pterygota</taxon>
        <taxon>Neoptera</taxon>
        <taxon>Endopterygota</taxon>
        <taxon>Lepidoptera</taxon>
        <taxon>Glossata</taxon>
        <taxon>Ditrysia</taxon>
        <taxon>Papilionoidea</taxon>
        <taxon>Nymphalidae</taxon>
        <taxon>Heliconiinae</taxon>
        <taxon>Argynnini</taxon>
        <taxon>Brenthis</taxon>
    </lineage>
</organism>
<feature type="domain" description="Major facilitator superfamily (MFS) profile" evidence="3">
    <location>
        <begin position="11"/>
        <end position="534"/>
    </location>
</feature>
<dbReference type="PANTHER" id="PTHR11360">
    <property type="entry name" value="MONOCARBOXYLATE TRANSPORTER"/>
    <property type="match status" value="1"/>
</dbReference>
<dbReference type="InterPro" id="IPR011701">
    <property type="entry name" value="MFS"/>
</dbReference>
<evidence type="ECO:0000256" key="2">
    <source>
        <dbReference type="SAM" id="Phobius"/>
    </source>
</evidence>
<keyword evidence="5" id="KW-1185">Reference proteome</keyword>
<keyword evidence="2" id="KW-1133">Transmembrane helix</keyword>
<dbReference type="EMBL" id="OV170222">
    <property type="protein sequence ID" value="CAH0721557.1"/>
    <property type="molecule type" value="Genomic_DNA"/>
</dbReference>
<evidence type="ECO:0000256" key="1">
    <source>
        <dbReference type="ARBA" id="ARBA00004141"/>
    </source>
</evidence>
<feature type="transmembrane region" description="Helical" evidence="2">
    <location>
        <begin position="84"/>
        <end position="108"/>
    </location>
</feature>
<evidence type="ECO:0000259" key="3">
    <source>
        <dbReference type="PROSITE" id="PS50850"/>
    </source>
</evidence>
<evidence type="ECO:0000313" key="5">
    <source>
        <dbReference type="Proteomes" id="UP000838878"/>
    </source>
</evidence>